<keyword evidence="2" id="KW-1185">Reference proteome</keyword>
<evidence type="ECO:0000313" key="1">
    <source>
        <dbReference type="EnsemblPlants" id="Solyc06g031740.2.1.1"/>
    </source>
</evidence>
<dbReference type="Gramene" id="Solyc06g031740.2.1">
    <property type="protein sequence ID" value="Solyc06g031740.2.1.1"/>
    <property type="gene ID" value="Solyc06g031740.2"/>
</dbReference>
<dbReference type="PaxDb" id="4081-Solyc06g031740.1.1"/>
<dbReference type="Proteomes" id="UP000004994">
    <property type="component" value="Chromosome 6"/>
</dbReference>
<dbReference type="EnsemblPlants" id="Solyc06g031740.2.1">
    <property type="protein sequence ID" value="Solyc06g031740.2.1.1"/>
    <property type="gene ID" value="Solyc06g031740.2"/>
</dbReference>
<accession>A0A3Q7GR75</accession>
<organism evidence="1">
    <name type="scientific">Solanum lycopersicum</name>
    <name type="common">Tomato</name>
    <name type="synonym">Lycopersicon esculentum</name>
    <dbReference type="NCBI Taxonomy" id="4081"/>
    <lineage>
        <taxon>Eukaryota</taxon>
        <taxon>Viridiplantae</taxon>
        <taxon>Streptophyta</taxon>
        <taxon>Embryophyta</taxon>
        <taxon>Tracheophyta</taxon>
        <taxon>Spermatophyta</taxon>
        <taxon>Magnoliopsida</taxon>
        <taxon>eudicotyledons</taxon>
        <taxon>Gunneridae</taxon>
        <taxon>Pentapetalae</taxon>
        <taxon>asterids</taxon>
        <taxon>lamiids</taxon>
        <taxon>Solanales</taxon>
        <taxon>Solanaceae</taxon>
        <taxon>Solanoideae</taxon>
        <taxon>Solaneae</taxon>
        <taxon>Solanum</taxon>
        <taxon>Solanum subgen. Lycopersicon</taxon>
    </lineage>
</organism>
<protein>
    <submittedName>
        <fullName evidence="1">Uncharacterized protein</fullName>
    </submittedName>
</protein>
<evidence type="ECO:0000313" key="2">
    <source>
        <dbReference type="Proteomes" id="UP000004994"/>
    </source>
</evidence>
<reference evidence="1" key="1">
    <citation type="journal article" date="2012" name="Nature">
        <title>The tomato genome sequence provides insights into fleshy fruit evolution.</title>
        <authorList>
            <consortium name="Tomato Genome Consortium"/>
        </authorList>
    </citation>
    <scope>NUCLEOTIDE SEQUENCE [LARGE SCALE GENOMIC DNA]</scope>
    <source>
        <strain evidence="1">cv. Heinz 1706</strain>
    </source>
</reference>
<name>A0A3Q7GR75_SOLLC</name>
<sequence>RSTSLAKENRSIRSINPHFLYLEWCKFADKVASPLMMAILKLAWEIIPVSTPFNPSSPPIYIFFISLYWDFF</sequence>
<dbReference type="AlphaFoldDB" id="A0A3Q7GR75"/>
<proteinExistence type="predicted"/>
<reference evidence="1" key="2">
    <citation type="submission" date="2019-01" db="UniProtKB">
        <authorList>
            <consortium name="EnsemblPlants"/>
        </authorList>
    </citation>
    <scope>IDENTIFICATION</scope>
    <source>
        <strain evidence="1">cv. Heinz 1706</strain>
    </source>
</reference>
<dbReference type="InParanoid" id="A0A3Q7GR75"/>